<feature type="region of interest" description="Disordered" evidence="3">
    <location>
        <begin position="145"/>
        <end position="168"/>
    </location>
</feature>
<dbReference type="SUPFAM" id="SSF53955">
    <property type="entry name" value="Lysozyme-like"/>
    <property type="match status" value="1"/>
</dbReference>
<dbReference type="InterPro" id="IPR002477">
    <property type="entry name" value="Peptidoglycan-bd-like"/>
</dbReference>
<dbReference type="InterPro" id="IPR010618">
    <property type="entry name" value="RPF"/>
</dbReference>
<comment type="caution">
    <text evidence="6">The sequence shown here is derived from an EMBL/GenBank/DDBJ whole genome shotgun (WGS) entry which is preliminary data.</text>
</comment>
<dbReference type="EMBL" id="PJMY01000003">
    <property type="protein sequence ID" value="PKV97306.1"/>
    <property type="molecule type" value="Genomic_DNA"/>
</dbReference>
<evidence type="ECO:0000313" key="7">
    <source>
        <dbReference type="Proteomes" id="UP000233750"/>
    </source>
</evidence>
<feature type="domain" description="Resuscitation-promoting factor core lysozyme-like" evidence="5">
    <location>
        <begin position="50"/>
        <end position="116"/>
    </location>
</feature>
<evidence type="ECO:0000256" key="2">
    <source>
        <dbReference type="ARBA" id="ARBA00022801"/>
    </source>
</evidence>
<accession>A0A2N3WTV2</accession>
<comment type="similarity">
    <text evidence="1">Belongs to the transglycosylase family. Rpf subfamily.</text>
</comment>
<name>A0A2N3WTV2_9PSEU</name>
<feature type="compositionally biased region" description="Pro residues" evidence="3">
    <location>
        <begin position="149"/>
        <end position="167"/>
    </location>
</feature>
<dbReference type="Pfam" id="PF06737">
    <property type="entry name" value="Transglycosylas"/>
    <property type="match status" value="1"/>
</dbReference>
<keyword evidence="2" id="KW-0378">Hydrolase</keyword>
<dbReference type="InterPro" id="IPR036366">
    <property type="entry name" value="PGBDSf"/>
</dbReference>
<dbReference type="Proteomes" id="UP000233750">
    <property type="component" value="Unassembled WGS sequence"/>
</dbReference>
<keyword evidence="7" id="KW-1185">Reference proteome</keyword>
<reference evidence="6 7" key="1">
    <citation type="submission" date="2017-12" db="EMBL/GenBank/DDBJ databases">
        <title>Sequencing the genomes of 1000 Actinobacteria strains.</title>
        <authorList>
            <person name="Klenk H.-P."/>
        </authorList>
    </citation>
    <scope>NUCLEOTIDE SEQUENCE [LARGE SCALE GENOMIC DNA]</scope>
    <source>
        <strain evidence="6 7">DSM 45165</strain>
    </source>
</reference>
<dbReference type="InterPro" id="IPR036365">
    <property type="entry name" value="PGBD-like_sf"/>
</dbReference>
<dbReference type="Pfam" id="PF01471">
    <property type="entry name" value="PG_binding_1"/>
    <property type="match status" value="1"/>
</dbReference>
<organism evidence="6 7">
    <name type="scientific">Amycolatopsis echigonensis</name>
    <dbReference type="NCBI Taxonomy" id="2576905"/>
    <lineage>
        <taxon>Bacteria</taxon>
        <taxon>Bacillati</taxon>
        <taxon>Actinomycetota</taxon>
        <taxon>Actinomycetes</taxon>
        <taxon>Pseudonocardiales</taxon>
        <taxon>Pseudonocardiaceae</taxon>
        <taxon>Amycolatopsis</taxon>
    </lineage>
</organism>
<dbReference type="CDD" id="cd13925">
    <property type="entry name" value="RPF"/>
    <property type="match status" value="1"/>
</dbReference>
<evidence type="ECO:0000256" key="1">
    <source>
        <dbReference type="ARBA" id="ARBA00010830"/>
    </source>
</evidence>
<proteinExistence type="inferred from homology"/>
<protein>
    <submittedName>
        <fullName evidence="6">Peptidoglycan binding protein</fullName>
    </submittedName>
</protein>
<evidence type="ECO:0000259" key="4">
    <source>
        <dbReference type="Pfam" id="PF01471"/>
    </source>
</evidence>
<evidence type="ECO:0000313" key="6">
    <source>
        <dbReference type="EMBL" id="PKV97306.1"/>
    </source>
</evidence>
<gene>
    <name evidence="6" type="ORF">ATK30_8281</name>
</gene>
<feature type="domain" description="Peptidoglycan binding-like" evidence="4">
    <location>
        <begin position="184"/>
        <end position="235"/>
    </location>
</feature>
<dbReference type="Gene3D" id="1.10.101.10">
    <property type="entry name" value="PGBD-like superfamily/PGBD"/>
    <property type="match status" value="1"/>
</dbReference>
<evidence type="ECO:0000256" key="3">
    <source>
        <dbReference type="SAM" id="MobiDB-lite"/>
    </source>
</evidence>
<dbReference type="SUPFAM" id="SSF47090">
    <property type="entry name" value="PGBD-like"/>
    <property type="match status" value="1"/>
</dbReference>
<dbReference type="AlphaFoldDB" id="A0A2N3WTV2"/>
<evidence type="ECO:0000259" key="5">
    <source>
        <dbReference type="Pfam" id="PF06737"/>
    </source>
</evidence>
<dbReference type="GO" id="GO:0016787">
    <property type="term" value="F:hydrolase activity"/>
    <property type="evidence" value="ECO:0007669"/>
    <property type="project" value="UniProtKB-KW"/>
</dbReference>
<dbReference type="Gene3D" id="1.10.530.10">
    <property type="match status" value="1"/>
</dbReference>
<dbReference type="InterPro" id="IPR023346">
    <property type="entry name" value="Lysozyme-like_dom_sf"/>
</dbReference>
<sequence>MSHVLSVRGMTTRVRTARRAAARALLLVVAVLGMELVVTGAASADPASGIWAKLRMCESSGRYSINTGNGYYGAYQFDIPTWRSVGGQGRPDQASPREQDYRALYLYRMRGWQPWECGGMLGLSNDGDARSKRVPAWEEAAYIGGGGLPTPPAPRPQPTPPPGPPGATPAWPGLVYAYGDCAPALRTFQLRMNAFGYGFNGTGCYYDKTRTAVLDLQRANGINDSGRLGPKTWKAAWEGKAPR</sequence>